<dbReference type="SUPFAM" id="SSF50475">
    <property type="entry name" value="FMN-binding split barrel"/>
    <property type="match status" value="1"/>
</dbReference>
<evidence type="ECO:0000313" key="3">
    <source>
        <dbReference type="EMBL" id="QDQ16069.1"/>
    </source>
</evidence>
<gene>
    <name evidence="3" type="ORF">FH965_01285</name>
</gene>
<organism evidence="3 4">
    <name type="scientific">Streptomyces spectabilis</name>
    <dbReference type="NCBI Taxonomy" id="68270"/>
    <lineage>
        <taxon>Bacteria</taxon>
        <taxon>Bacillati</taxon>
        <taxon>Actinomycetota</taxon>
        <taxon>Actinomycetes</taxon>
        <taxon>Kitasatosporales</taxon>
        <taxon>Streptomycetaceae</taxon>
        <taxon>Streptomyces</taxon>
    </lineage>
</organism>
<dbReference type="InterPro" id="IPR012349">
    <property type="entry name" value="Split_barrel_FMN-bd"/>
</dbReference>
<dbReference type="InterPro" id="IPR002563">
    <property type="entry name" value="Flavin_Rdtase-like_dom"/>
</dbReference>
<dbReference type="PANTHER" id="PTHR30466:SF1">
    <property type="entry name" value="FMN REDUCTASE (NADH) RUTF"/>
    <property type="match status" value="1"/>
</dbReference>
<sequence length="164" mass="17811">MDSHRFWQVSRRFATGVSVVTTGAGDSVHGSTVTSFTFVSRQPALISVCLKQGSVLLDLVGRRGTFTVNVLGGGQAAVARHFADRRRLPGAAQFKDVDWKPGPDGVPLLADSVAWLRCRAWRRFRAGDHDLMLARVMDVAEAPGRPLLYFDGRLHAAAIEEAGP</sequence>
<dbReference type="Gene3D" id="2.30.110.10">
    <property type="entry name" value="Electron Transport, Fmn-binding Protein, Chain A"/>
    <property type="match status" value="1"/>
</dbReference>
<dbReference type="GO" id="GO:0010181">
    <property type="term" value="F:FMN binding"/>
    <property type="evidence" value="ECO:0007669"/>
    <property type="project" value="InterPro"/>
</dbReference>
<dbReference type="Proteomes" id="UP000316806">
    <property type="component" value="Chromosome"/>
</dbReference>
<protein>
    <submittedName>
        <fullName evidence="3">Flavin reductase</fullName>
    </submittedName>
</protein>
<dbReference type="GO" id="GO:0042602">
    <property type="term" value="F:riboflavin reductase (NADPH) activity"/>
    <property type="evidence" value="ECO:0007669"/>
    <property type="project" value="TreeGrafter"/>
</dbReference>
<keyword evidence="1" id="KW-0560">Oxidoreductase</keyword>
<dbReference type="InterPro" id="IPR050268">
    <property type="entry name" value="NADH-dep_flavin_reductase"/>
</dbReference>
<dbReference type="PANTHER" id="PTHR30466">
    <property type="entry name" value="FLAVIN REDUCTASE"/>
    <property type="match status" value="1"/>
</dbReference>
<evidence type="ECO:0000313" key="4">
    <source>
        <dbReference type="Proteomes" id="UP000316806"/>
    </source>
</evidence>
<dbReference type="Pfam" id="PF01613">
    <property type="entry name" value="Flavin_Reduct"/>
    <property type="match status" value="1"/>
</dbReference>
<reference evidence="3 4" key="1">
    <citation type="journal article" date="2019" name="J. Ind. Microbiol. Biotechnol.">
        <title>The complete genomic sequence of Streptomyces spectabilis NRRL-2792 and identification of secondary metabolite biosynthetic gene clusters.</title>
        <authorList>
            <person name="Sinha A."/>
            <person name="Phillips-Salemka S."/>
            <person name="Niraula T.A."/>
            <person name="Short K.A."/>
            <person name="Niraula N.P."/>
        </authorList>
    </citation>
    <scope>NUCLEOTIDE SEQUENCE [LARGE SCALE GENOMIC DNA]</scope>
    <source>
        <strain evidence="3 4">NRRL 2792</strain>
    </source>
</reference>
<evidence type="ECO:0000259" key="2">
    <source>
        <dbReference type="SMART" id="SM00903"/>
    </source>
</evidence>
<feature type="domain" description="Flavin reductase like" evidence="2">
    <location>
        <begin position="10"/>
        <end position="156"/>
    </location>
</feature>
<name>A0A516RK85_STRST</name>
<evidence type="ECO:0000256" key="1">
    <source>
        <dbReference type="ARBA" id="ARBA00023002"/>
    </source>
</evidence>
<accession>A0A516RK85</accession>
<dbReference type="EMBL" id="CP040916">
    <property type="protein sequence ID" value="QDQ16069.1"/>
    <property type="molecule type" value="Genomic_DNA"/>
</dbReference>
<proteinExistence type="predicted"/>
<dbReference type="AlphaFoldDB" id="A0A516RK85"/>
<dbReference type="SMART" id="SM00903">
    <property type="entry name" value="Flavin_Reduct"/>
    <property type="match status" value="1"/>
</dbReference>